<evidence type="ECO:0000313" key="3">
    <source>
        <dbReference type="EMBL" id="MBD1389559.1"/>
    </source>
</evidence>
<evidence type="ECO:0000259" key="1">
    <source>
        <dbReference type="Pfam" id="PF13362"/>
    </source>
</evidence>
<dbReference type="InterPro" id="IPR006171">
    <property type="entry name" value="TOPRIM_dom"/>
</dbReference>
<feature type="domain" description="Toprim" evidence="1">
    <location>
        <begin position="256"/>
        <end position="353"/>
    </location>
</feature>
<gene>
    <name evidence="3" type="ORF">IC617_08970</name>
</gene>
<keyword evidence="4" id="KW-1185">Reference proteome</keyword>
<evidence type="ECO:0000259" key="2">
    <source>
        <dbReference type="Pfam" id="PF23639"/>
    </source>
</evidence>
<dbReference type="InterPro" id="IPR055570">
    <property type="entry name" value="DUF7146"/>
</dbReference>
<dbReference type="EMBL" id="JACXAF010000009">
    <property type="protein sequence ID" value="MBD1389559.1"/>
    <property type="molecule type" value="Genomic_DNA"/>
</dbReference>
<dbReference type="AlphaFoldDB" id="A0A8J6QGK8"/>
<dbReference type="Proteomes" id="UP000638014">
    <property type="component" value="Unassembled WGS sequence"/>
</dbReference>
<reference evidence="3" key="1">
    <citation type="submission" date="2020-09" db="EMBL/GenBank/DDBJ databases">
        <title>A novel bacterium of genus Neiella, isolated from South China Sea.</title>
        <authorList>
            <person name="Huang H."/>
            <person name="Mo K."/>
            <person name="Hu Y."/>
        </authorList>
    </citation>
    <scope>NUCLEOTIDE SEQUENCE</scope>
    <source>
        <strain evidence="3">HB171785</strain>
    </source>
</reference>
<dbReference type="Pfam" id="PF23639">
    <property type="entry name" value="DUF7146"/>
    <property type="match status" value="1"/>
</dbReference>
<name>A0A8J6QGK8_9GAMM</name>
<proteinExistence type="predicted"/>
<accession>A0A8J6QGK8</accession>
<organism evidence="3 4">
    <name type="scientific">Neiella litorisoli</name>
    <dbReference type="NCBI Taxonomy" id="2771431"/>
    <lineage>
        <taxon>Bacteria</taxon>
        <taxon>Pseudomonadati</taxon>
        <taxon>Pseudomonadota</taxon>
        <taxon>Gammaproteobacteria</taxon>
        <taxon>Alteromonadales</taxon>
        <taxon>Echinimonadaceae</taxon>
        <taxon>Neiella</taxon>
    </lineage>
</organism>
<sequence length="375" mass="41541">MDSKFDKVKALVSKAGWRTIFGAYARMELAIEKADKNPNCPGQVPCPITGKGTTKYRLFPDWETTGEGFHNDFGRRLDGYELIAEFEGSMPRALDAIADILGGDLSSVRSSDVAKAKQNKPERKPVDVNRGKRQLRMLRQTAEKCLPAKDSPLVAKYLESRGLKGDVSALPDCLMFNPNLYHKSDEGKVSYHPALLGLFTNSDGGWVTLHRHYMAADGSGKAPVDNAKKLMPSPFGISGNAIRLDAPAFHQECGLLAVCEGLETALAVREATGLPTWSCYCSDVLALVEIPKEVTHVIIWGDHDRSGAGRRDANKLAERLRAQGTHVRILIPEHDIPEGEKSVDWLDMYRWYGKSVFPYYMQPQFQVYTGAEQVA</sequence>
<dbReference type="RefSeq" id="WP_191144666.1">
    <property type="nucleotide sequence ID" value="NZ_JACXAF010000009.1"/>
</dbReference>
<comment type="caution">
    <text evidence="3">The sequence shown here is derived from an EMBL/GenBank/DDBJ whole genome shotgun (WGS) entry which is preliminary data.</text>
</comment>
<feature type="domain" description="DUF7146" evidence="2">
    <location>
        <begin position="134"/>
        <end position="236"/>
    </location>
</feature>
<evidence type="ECO:0000313" key="4">
    <source>
        <dbReference type="Proteomes" id="UP000638014"/>
    </source>
</evidence>
<dbReference type="InterPro" id="IPR034154">
    <property type="entry name" value="TOPRIM_DnaG/twinkle"/>
</dbReference>
<dbReference type="Pfam" id="PF13362">
    <property type="entry name" value="Toprim_3"/>
    <property type="match status" value="1"/>
</dbReference>
<dbReference type="CDD" id="cd01029">
    <property type="entry name" value="TOPRIM_primases"/>
    <property type="match status" value="1"/>
</dbReference>
<protein>
    <submittedName>
        <fullName evidence="3">Toprim domain-containing protein</fullName>
    </submittedName>
</protein>